<dbReference type="InterPro" id="IPR035439">
    <property type="entry name" value="UPF0145_dom_sf"/>
</dbReference>
<evidence type="ECO:0000313" key="3">
    <source>
        <dbReference type="EMBL" id="PWL07596.1"/>
    </source>
</evidence>
<dbReference type="SUPFAM" id="SSF117782">
    <property type="entry name" value="YbjQ-like"/>
    <property type="match status" value="1"/>
</dbReference>
<gene>
    <name evidence="2" type="ORF">ASJ82_02300</name>
    <name evidence="3" type="ORF">MSCUN_15730</name>
</gene>
<sequence length="118" mass="12753">MIILTTPNIQGKKVAKYHGIVNGEGLIGANVYKDIFSGVRDVVGGRTSTYEIEIQKARQAAIERMTQKAEELGANAILNVRINYSNLGGTMGNTILISVNGTAVTFDDIDDDENITTH</sequence>
<dbReference type="Gene3D" id="3.30.110.70">
    <property type="entry name" value="Hypothetical protein apc22750. Chain B"/>
    <property type="match status" value="1"/>
</dbReference>
<dbReference type="Proteomes" id="UP000246004">
    <property type="component" value="Unassembled WGS sequence"/>
</dbReference>
<accession>A0A2A2HCD5</accession>
<dbReference type="Proteomes" id="UP000217528">
    <property type="component" value="Unassembled WGS sequence"/>
</dbReference>
<dbReference type="AlphaFoldDB" id="A0A2A2HCD5"/>
<evidence type="ECO:0000313" key="4">
    <source>
        <dbReference type="Proteomes" id="UP000217528"/>
    </source>
</evidence>
<dbReference type="PANTHER" id="PTHR34068">
    <property type="entry name" value="UPF0145 PROTEIN YBJQ"/>
    <property type="match status" value="1"/>
</dbReference>
<name>A0A2A2HCD5_9EURY</name>
<dbReference type="PANTHER" id="PTHR34068:SF1">
    <property type="entry name" value="UPF0145 PROTEIN YBJQ"/>
    <property type="match status" value="1"/>
</dbReference>
<dbReference type="Pfam" id="PF01906">
    <property type="entry name" value="YbjQ_1"/>
    <property type="match status" value="1"/>
</dbReference>
<evidence type="ECO:0000313" key="5">
    <source>
        <dbReference type="Proteomes" id="UP000246004"/>
    </source>
</evidence>
<protein>
    <recommendedName>
        <fullName evidence="1">UPF0145 protein ASJ82_02300</fullName>
    </recommendedName>
</protein>
<reference evidence="2 4" key="2">
    <citation type="journal article" date="2017" name="BMC Genomics">
        <title>Genomic analysis of methanogenic archaea reveals a shift towards energy conservation.</title>
        <authorList>
            <person name="Gilmore S.P."/>
            <person name="Henske J.K."/>
            <person name="Sexton J.A."/>
            <person name="Solomon K.V."/>
            <person name="Seppala S."/>
            <person name="Yoo J.I."/>
            <person name="Huyett L.M."/>
            <person name="Pressman A."/>
            <person name="Cogan J.Z."/>
            <person name="Kivenson V."/>
            <person name="Peng X."/>
            <person name="Tan Y."/>
            <person name="Valentine D.L."/>
            <person name="O'Malley M.A."/>
        </authorList>
    </citation>
    <scope>NUCLEOTIDE SEQUENCE [LARGE SCALE GENOMIC DNA]</scope>
    <source>
        <strain evidence="2 4">1R-7</strain>
    </source>
</reference>
<comment type="caution">
    <text evidence="2">The sequence shown here is derived from an EMBL/GenBank/DDBJ whole genome shotgun (WGS) entry which is preliminary data.</text>
</comment>
<proteinExistence type="inferred from homology"/>
<evidence type="ECO:0000256" key="1">
    <source>
        <dbReference type="HAMAP-Rule" id="MF_00338"/>
    </source>
</evidence>
<keyword evidence="4" id="KW-1185">Reference proteome</keyword>
<evidence type="ECO:0000313" key="2">
    <source>
        <dbReference type="EMBL" id="PAV07082.1"/>
    </source>
</evidence>
<dbReference type="OrthoDB" id="59443at2157"/>
<dbReference type="HAMAP" id="MF_00338">
    <property type="entry name" value="UPF0145"/>
    <property type="match status" value="1"/>
</dbReference>
<reference evidence="3 5" key="1">
    <citation type="submission" date="2016-04" db="EMBL/GenBank/DDBJ databases">
        <title>Genome sequence of Methanosphaera cuniculi DSM 4103.</title>
        <authorList>
            <person name="Poehlein A."/>
            <person name="Seedorf H."/>
            <person name="Daniel R."/>
        </authorList>
    </citation>
    <scope>NUCLEOTIDE SEQUENCE [LARGE SCALE GENOMIC DNA]</scope>
    <source>
        <strain evidence="3 5">DSM 4103</strain>
    </source>
</reference>
<dbReference type="InterPro" id="IPR002765">
    <property type="entry name" value="UPF0145_YbjQ-like"/>
</dbReference>
<dbReference type="EMBL" id="LWMS01000047">
    <property type="protein sequence ID" value="PWL07596.1"/>
    <property type="molecule type" value="Genomic_DNA"/>
</dbReference>
<comment type="similarity">
    <text evidence="1">Belongs to the UPF0145 family.</text>
</comment>
<dbReference type="RefSeq" id="WP_095609005.1">
    <property type="nucleotide sequence ID" value="NZ_CAUHCB010000007.1"/>
</dbReference>
<organism evidence="2 4">
    <name type="scientific">Methanosphaera cuniculi</name>
    <dbReference type="NCBI Taxonomy" id="1077256"/>
    <lineage>
        <taxon>Archaea</taxon>
        <taxon>Methanobacteriati</taxon>
        <taxon>Methanobacteriota</taxon>
        <taxon>Methanomada group</taxon>
        <taxon>Methanobacteria</taxon>
        <taxon>Methanobacteriales</taxon>
        <taxon>Methanobacteriaceae</taxon>
        <taxon>Methanosphaera</taxon>
    </lineage>
</organism>
<dbReference type="EMBL" id="LMVN01000023">
    <property type="protein sequence ID" value="PAV07082.1"/>
    <property type="molecule type" value="Genomic_DNA"/>
</dbReference>